<accession>A0A1G4NXC9</accession>
<evidence type="ECO:0000313" key="1">
    <source>
        <dbReference type="EMBL" id="SCW23169.1"/>
    </source>
</evidence>
<name>A0A1G4NXC9_9FLOR</name>
<keyword evidence="1" id="KW-0934">Plastid</keyword>
<geneLocation type="chloroplast" evidence="1"/>
<gene>
    <name evidence="1" type="primary">ycf58</name>
    <name evidence="1" type="ORF">J0154_104</name>
</gene>
<reference evidence="1" key="1">
    <citation type="submission" date="2016-10" db="EMBL/GenBank/DDBJ databases">
        <title>Chloroplast genomes as a tool to resolve red algal phylogenies: a case study in the Nemaliales.</title>
        <authorList>
            <person name="Costa J.F."/>
            <person name="Lin S.M."/>
            <person name="Macaya E.C."/>
            <person name="Fernandez-Garcia C."/>
            <person name="Verbruggen H."/>
        </authorList>
    </citation>
    <scope>NUCLEOTIDE SEQUENCE</scope>
    <source>
        <strain evidence="1">J.0154</strain>
    </source>
</reference>
<sequence>MNYLSLYFLKLNLGNWVTLRTSYFLHNYKMHVHKSKICISNYDHKISSFCQPKLDIYRSNINQNITQMSYFLVNKTFADTYKKNSLDHWMGFLNKASHISYMYNAGDLVIYEKSWFVNSNLRLNIDTIYKKGKCVCVSFSSDIKIV</sequence>
<proteinExistence type="predicted"/>
<dbReference type="EMBL" id="LT622872">
    <property type="protein sequence ID" value="SCW23169.1"/>
    <property type="molecule type" value="Genomic_DNA"/>
</dbReference>
<dbReference type="RefSeq" id="YP_009314714.1">
    <property type="nucleotide sequence ID" value="NC_031663.1"/>
</dbReference>
<dbReference type="GeneID" id="29999736"/>
<organism evidence="1">
    <name type="scientific">Neoizziella asiatica</name>
    <dbReference type="NCBI Taxonomy" id="1077397"/>
    <lineage>
        <taxon>Eukaryota</taxon>
        <taxon>Rhodophyta</taxon>
        <taxon>Florideophyceae</taxon>
        <taxon>Nemaliophycidae</taxon>
        <taxon>Nemaliales</taxon>
        <taxon>Liagoraceae</taxon>
        <taxon>Neoizziella</taxon>
    </lineage>
</organism>
<keyword evidence="1" id="KW-0150">Chloroplast</keyword>
<dbReference type="AlphaFoldDB" id="A0A1G4NXC9"/>
<protein>
    <submittedName>
        <fullName evidence="1">Uncharacterized protein</fullName>
    </submittedName>
</protein>
<dbReference type="Gene3D" id="2.40.128.20">
    <property type="match status" value="2"/>
</dbReference>
<reference evidence="1" key="2">
    <citation type="submission" date="2016-10" db="EMBL/GenBank/DDBJ databases">
        <authorList>
            <person name="de Groot N.N."/>
        </authorList>
    </citation>
    <scope>NUCLEOTIDE SEQUENCE</scope>
    <source>
        <strain evidence="1">J.0154</strain>
    </source>
</reference>
<dbReference type="InterPro" id="IPR012674">
    <property type="entry name" value="Calycin"/>
</dbReference>